<dbReference type="PANTHER" id="PTHR30015:SF7">
    <property type="entry name" value="TYPE IV METHYL-DIRECTED RESTRICTION ENZYME ECOKMRR"/>
    <property type="match status" value="1"/>
</dbReference>
<dbReference type="STRING" id="1297750.SAMN05444405_102280"/>
<protein>
    <submittedName>
        <fullName evidence="2">Restriction system protein</fullName>
    </submittedName>
</protein>
<keyword evidence="3" id="KW-1185">Reference proteome</keyword>
<dbReference type="RefSeq" id="WP_073399083.1">
    <property type="nucleotide sequence ID" value="NZ_FQTV01000002.1"/>
</dbReference>
<accession>A0A1M4VE39</accession>
<evidence type="ECO:0000313" key="2">
    <source>
        <dbReference type="EMBL" id="SHE67246.1"/>
    </source>
</evidence>
<dbReference type="SUPFAM" id="SSF52980">
    <property type="entry name" value="Restriction endonuclease-like"/>
    <property type="match status" value="1"/>
</dbReference>
<sequence length="533" mass="61104">MGRSGLERFIVAAVRASAKAARDSKREEERRFAANQRYFKSLEKLQRLQEKEAKQKYIDKRAYKAIELTKDSNDLFTYLLCGILPETLKQNHSINFETLKPKYEFPHFKLPKNLESVPQKPKEDKYILDVGKQPFWGKLFPSIKEKWLIKVENAKKTFQQDLKDWQYETENNEANIIKYTKDYEERKVQYEIEYSKQCIDVDEAKALYFALNPNEVVSYVSMVLEHSEYFIEWERNFRIAYSPDSKEILVEFQLPNFDIIPMIGEYKYVKSNDFIIEKQRKSTEIDICYKALISSISLRTIYEVIKSDQANAVTSICFNGYIIARDLSNGNNVKPTIISVSTSKSKFETICLDKIDPISCIRGLSAIVSSNPRELIAVKPIREFAMVDKRFVIEEDVVSTLDSRPNLMDLNPFEFENLVSNLFSRMGLDTKQTRSSKDGGVDAIAFDSRPILGGKIVIQAKRYKNTVGVSAARDLYGTMINEGASKGILVTTSSYGPDTFEFSKDKPIELIDGGGLLYLLNQVGVKAKIVLPE</sequence>
<dbReference type="GO" id="GO:0015666">
    <property type="term" value="F:restriction endodeoxyribonuclease activity"/>
    <property type="evidence" value="ECO:0007669"/>
    <property type="project" value="TreeGrafter"/>
</dbReference>
<dbReference type="InterPro" id="IPR052906">
    <property type="entry name" value="Type_IV_Methyl-Rstrct_Enzyme"/>
</dbReference>
<evidence type="ECO:0000259" key="1">
    <source>
        <dbReference type="Pfam" id="PF04471"/>
    </source>
</evidence>
<evidence type="ECO:0000313" key="3">
    <source>
        <dbReference type="Proteomes" id="UP000184509"/>
    </source>
</evidence>
<dbReference type="GO" id="GO:0009307">
    <property type="term" value="P:DNA restriction-modification system"/>
    <property type="evidence" value="ECO:0007669"/>
    <property type="project" value="InterPro"/>
</dbReference>
<dbReference type="EMBL" id="FQTV01000002">
    <property type="protein sequence ID" value="SHE67246.1"/>
    <property type="molecule type" value="Genomic_DNA"/>
</dbReference>
<organism evidence="2 3">
    <name type="scientific">Bacteroides luti</name>
    <dbReference type="NCBI Taxonomy" id="1297750"/>
    <lineage>
        <taxon>Bacteria</taxon>
        <taxon>Pseudomonadati</taxon>
        <taxon>Bacteroidota</taxon>
        <taxon>Bacteroidia</taxon>
        <taxon>Bacteroidales</taxon>
        <taxon>Bacteroidaceae</taxon>
        <taxon>Bacteroides</taxon>
    </lineage>
</organism>
<dbReference type="InterPro" id="IPR007560">
    <property type="entry name" value="Restrct_endonuc_IV_Mrr"/>
</dbReference>
<dbReference type="Pfam" id="PF04471">
    <property type="entry name" value="Mrr_cat"/>
    <property type="match status" value="1"/>
</dbReference>
<proteinExistence type="predicted"/>
<dbReference type="PANTHER" id="PTHR30015">
    <property type="entry name" value="MRR RESTRICTION SYSTEM PROTEIN"/>
    <property type="match status" value="1"/>
</dbReference>
<name>A0A1M4VE39_9BACE</name>
<feature type="domain" description="Restriction endonuclease type IV Mrr" evidence="1">
    <location>
        <begin position="409"/>
        <end position="519"/>
    </location>
</feature>
<dbReference type="Gene3D" id="3.40.1350.10">
    <property type="match status" value="1"/>
</dbReference>
<dbReference type="InterPro" id="IPR011856">
    <property type="entry name" value="tRNA_endonuc-like_dom_sf"/>
</dbReference>
<gene>
    <name evidence="2" type="ORF">SAMN05444405_102280</name>
</gene>
<dbReference type="Proteomes" id="UP000184509">
    <property type="component" value="Unassembled WGS sequence"/>
</dbReference>
<dbReference type="AlphaFoldDB" id="A0A1M4VE39"/>
<dbReference type="InterPro" id="IPR011335">
    <property type="entry name" value="Restrct_endonuc-II-like"/>
</dbReference>
<dbReference type="GO" id="GO:0003677">
    <property type="term" value="F:DNA binding"/>
    <property type="evidence" value="ECO:0007669"/>
    <property type="project" value="InterPro"/>
</dbReference>
<reference evidence="2 3" key="1">
    <citation type="submission" date="2016-11" db="EMBL/GenBank/DDBJ databases">
        <authorList>
            <person name="Jaros S."/>
            <person name="Januszkiewicz K."/>
            <person name="Wedrychowicz H."/>
        </authorList>
    </citation>
    <scope>NUCLEOTIDE SEQUENCE [LARGE SCALE GENOMIC DNA]</scope>
    <source>
        <strain evidence="2 3">DSM 26991</strain>
    </source>
</reference>
<dbReference type="OrthoDB" id="9803736at2"/>